<dbReference type="SUPFAM" id="SSF48371">
    <property type="entry name" value="ARM repeat"/>
    <property type="match status" value="1"/>
</dbReference>
<dbReference type="PANTHER" id="PTHR11199">
    <property type="entry name" value="STROMAL ANTIGEN"/>
    <property type="match status" value="1"/>
</dbReference>
<proteinExistence type="predicted"/>
<dbReference type="InterPro" id="IPR016024">
    <property type="entry name" value="ARM-type_fold"/>
</dbReference>
<dbReference type="GO" id="GO:0008278">
    <property type="term" value="C:cohesin complex"/>
    <property type="evidence" value="ECO:0007669"/>
    <property type="project" value="TreeGrafter"/>
</dbReference>
<dbReference type="GO" id="GO:0003682">
    <property type="term" value="F:chromatin binding"/>
    <property type="evidence" value="ECO:0007669"/>
    <property type="project" value="TreeGrafter"/>
</dbReference>
<feature type="compositionally biased region" description="Acidic residues" evidence="1">
    <location>
        <begin position="984"/>
        <end position="1003"/>
    </location>
</feature>
<sequence>MADATASPDPDAASRRRSGRVVKAPEKFSPEPIYAAKRKRGDAGDDDDDDDDQDDLDDDHDAPAAADDDMSDATDAEDSHQHPPRRSKPKAKPAARARKPAVKKPKTNGVSAYHAANLPSRPKKVVGQAATGTGDGDLYSDLFDAGLSVNTVADSWREKYQKDDAAALKDLVNFVLRCCGCELEVTEDDIRDPDNSEDRLTELQELFKEEQISDYPLLSKARDSVNFRRRFSGFFVALIETLHETDILYKDQVLMENISRWIASMSTSSIRPFRHTASTAILSLVTGLVNVAGILDRRITGFEQQLAASQKGKSKAKSNESERVLAEANDFREQCDHLINDLLNITFAHRYRDVDPRIRMDCVEALGHWILALPNVFMQPNHLRYLGWMLSDVMATTRVEVLRQLHAILKGNAGQLGHFIERFQSRLVEMATMDADISVRVAAIRVVDILRDAGLLDPEQVDTIGRLIFDNEVRVRKATAPFFDACVTDLIDIKAQELGGIDAVQEVLPEGDEEDYDSPRQEWLHIKSLAELLAAYDASAEDQQQSAEAPEPISAADVFQGSTPASRIAIAAQALYEKMIIVEDWQLLAGYLLHDHTISAKGKSKAAARSPETLIKKAVAPNAAEEAILLEVVTAAVMLGLTQSHDTDRSRKKAGRVDSVEAQDETALALAALVPRLLSKFGADPATAKIILRMEHLLKPGVFQKLRQDTSRYETLLSEVTQQFSKHDDKTVLAEATASLSHARQNEDLEELVDGKLSVLWENNINALRNFDKTCDLSERGSLSEEHLQDLSGIMSKLAGLASISDPVEMMEAEGRSSDSDRPVIDIIVDVVKRGTFTEITDRVEELEDEVVTHTIKVVQFYFMWKVRVIEKQVNVGSDVPEAEISELQRRRQIFKDNLIDTFSSRMIVDEARLLAIGTFCDLHILFANLGTWIGASGHEAKYKKLKKLVEEISTDLTPELISIFDGVERLYARRAKKILNGPGDDEDPVDDDIEDEDDADDESIPKEQRYISEIKAERAMCDLAARYVMAITRKVLDYSGDYRGRIRTRLLRNSTRLGKNYQEILAYMDDKKREELLRGKKKAPRPARKAAAAGPAPVTPPEEPALEVEDIEDPFEEAEPEEGSREDLRRRGLLVEDVDDIDDDQDEPEGPPHSPDVDSVLGD</sequence>
<dbReference type="Pfam" id="PF21581">
    <property type="entry name" value="SCD"/>
    <property type="match status" value="1"/>
</dbReference>
<keyword evidence="4" id="KW-1185">Reference proteome</keyword>
<dbReference type="Gene3D" id="1.25.10.10">
    <property type="entry name" value="Leucine-rich Repeat Variant"/>
    <property type="match status" value="1"/>
</dbReference>
<dbReference type="InterPro" id="IPR056396">
    <property type="entry name" value="HEAT_SCC3-SA"/>
</dbReference>
<feature type="region of interest" description="Disordered" evidence="1">
    <location>
        <begin position="982"/>
        <end position="1003"/>
    </location>
</feature>
<dbReference type="AlphaFoldDB" id="A0A9P8V9S9"/>
<dbReference type="Pfam" id="PF08514">
    <property type="entry name" value="STAG"/>
    <property type="match status" value="1"/>
</dbReference>
<evidence type="ECO:0000313" key="4">
    <source>
        <dbReference type="Proteomes" id="UP000770015"/>
    </source>
</evidence>
<evidence type="ECO:0000259" key="2">
    <source>
        <dbReference type="PROSITE" id="PS51425"/>
    </source>
</evidence>
<dbReference type="InterPro" id="IPR013721">
    <property type="entry name" value="STAG"/>
</dbReference>
<dbReference type="Pfam" id="PF24571">
    <property type="entry name" value="HEAT_SCC3-SA"/>
    <property type="match status" value="1"/>
</dbReference>
<feature type="region of interest" description="Disordered" evidence="1">
    <location>
        <begin position="1"/>
        <end position="129"/>
    </location>
</feature>
<dbReference type="Proteomes" id="UP000770015">
    <property type="component" value="Unassembled WGS sequence"/>
</dbReference>
<name>A0A9P8V9S9_9PEZI</name>
<feature type="compositionally biased region" description="Acidic residues" evidence="1">
    <location>
        <begin position="44"/>
        <end position="76"/>
    </location>
</feature>
<dbReference type="InterPro" id="IPR039662">
    <property type="entry name" value="Cohesin_Scc3/SA"/>
</dbReference>
<feature type="compositionally biased region" description="Basic and acidic residues" evidence="1">
    <location>
        <begin position="1123"/>
        <end position="1135"/>
    </location>
</feature>
<protein>
    <submittedName>
        <fullName evidence="3">STAG domain-containing protein</fullName>
    </submittedName>
</protein>
<dbReference type="GO" id="GO:0007062">
    <property type="term" value="P:sister chromatid cohesion"/>
    <property type="evidence" value="ECO:0007669"/>
    <property type="project" value="UniProtKB-ARBA"/>
</dbReference>
<dbReference type="GO" id="GO:0005634">
    <property type="term" value="C:nucleus"/>
    <property type="evidence" value="ECO:0007669"/>
    <property type="project" value="TreeGrafter"/>
</dbReference>
<evidence type="ECO:0000256" key="1">
    <source>
        <dbReference type="SAM" id="MobiDB-lite"/>
    </source>
</evidence>
<dbReference type="EMBL" id="JAGSXJ010000013">
    <property type="protein sequence ID" value="KAH6686163.1"/>
    <property type="molecule type" value="Genomic_DNA"/>
</dbReference>
<dbReference type="PROSITE" id="PS51425">
    <property type="entry name" value="SCD"/>
    <property type="match status" value="1"/>
</dbReference>
<organism evidence="3 4">
    <name type="scientific">Plectosphaerella plurivora</name>
    <dbReference type="NCBI Taxonomy" id="936078"/>
    <lineage>
        <taxon>Eukaryota</taxon>
        <taxon>Fungi</taxon>
        <taxon>Dikarya</taxon>
        <taxon>Ascomycota</taxon>
        <taxon>Pezizomycotina</taxon>
        <taxon>Sordariomycetes</taxon>
        <taxon>Hypocreomycetidae</taxon>
        <taxon>Glomerellales</taxon>
        <taxon>Plectosphaerellaceae</taxon>
        <taxon>Plectosphaerella</taxon>
    </lineage>
</organism>
<dbReference type="GO" id="GO:0000785">
    <property type="term" value="C:chromatin"/>
    <property type="evidence" value="ECO:0007669"/>
    <property type="project" value="TreeGrafter"/>
</dbReference>
<feature type="domain" description="SCD" evidence="2">
    <location>
        <begin position="347"/>
        <end position="430"/>
    </location>
</feature>
<dbReference type="PANTHER" id="PTHR11199:SF0">
    <property type="entry name" value="LD34181P-RELATED"/>
    <property type="match status" value="1"/>
</dbReference>
<comment type="caution">
    <text evidence="3">The sequence shown here is derived from an EMBL/GenBank/DDBJ whole genome shotgun (WGS) entry which is preliminary data.</text>
</comment>
<feature type="compositionally biased region" description="Acidic residues" evidence="1">
    <location>
        <begin position="1105"/>
        <end position="1122"/>
    </location>
</feature>
<dbReference type="InterPro" id="IPR020839">
    <property type="entry name" value="SCD"/>
</dbReference>
<dbReference type="InterPro" id="IPR011989">
    <property type="entry name" value="ARM-like"/>
</dbReference>
<feature type="compositionally biased region" description="Acidic residues" evidence="1">
    <location>
        <begin position="1137"/>
        <end position="1150"/>
    </location>
</feature>
<feature type="compositionally biased region" description="Low complexity" evidence="1">
    <location>
        <begin position="1"/>
        <end position="11"/>
    </location>
</feature>
<feature type="region of interest" description="Disordered" evidence="1">
    <location>
        <begin position="1078"/>
        <end position="1164"/>
    </location>
</feature>
<accession>A0A9P8V9S9</accession>
<gene>
    <name evidence="3" type="ORF">F5X68DRAFT_208418</name>
</gene>
<dbReference type="OrthoDB" id="498590at2759"/>
<feature type="compositionally biased region" description="Basic residues" evidence="1">
    <location>
        <begin position="82"/>
        <end position="106"/>
    </location>
</feature>
<reference evidence="3" key="1">
    <citation type="journal article" date="2021" name="Nat. Commun.">
        <title>Genetic determinants of endophytism in the Arabidopsis root mycobiome.</title>
        <authorList>
            <person name="Mesny F."/>
            <person name="Miyauchi S."/>
            <person name="Thiergart T."/>
            <person name="Pickel B."/>
            <person name="Atanasova L."/>
            <person name="Karlsson M."/>
            <person name="Huettel B."/>
            <person name="Barry K.W."/>
            <person name="Haridas S."/>
            <person name="Chen C."/>
            <person name="Bauer D."/>
            <person name="Andreopoulos W."/>
            <person name="Pangilinan J."/>
            <person name="LaButti K."/>
            <person name="Riley R."/>
            <person name="Lipzen A."/>
            <person name="Clum A."/>
            <person name="Drula E."/>
            <person name="Henrissat B."/>
            <person name="Kohler A."/>
            <person name="Grigoriev I.V."/>
            <person name="Martin F.M."/>
            <person name="Hacquard S."/>
        </authorList>
    </citation>
    <scope>NUCLEOTIDE SEQUENCE</scope>
    <source>
        <strain evidence="3">MPI-SDFR-AT-0117</strain>
    </source>
</reference>
<evidence type="ECO:0000313" key="3">
    <source>
        <dbReference type="EMBL" id="KAH6686163.1"/>
    </source>
</evidence>
<feature type="compositionally biased region" description="Basic residues" evidence="1">
    <location>
        <begin position="1080"/>
        <end position="1089"/>
    </location>
</feature>